<keyword evidence="6" id="KW-1185">Reference proteome</keyword>
<dbReference type="Proteomes" id="UP000654913">
    <property type="component" value="Chromosome 1"/>
</dbReference>
<evidence type="ECO:0000313" key="5">
    <source>
        <dbReference type="EMBL" id="BCS18607.1"/>
    </source>
</evidence>
<feature type="chain" id="PRO_5030583040" evidence="4">
    <location>
        <begin position="21"/>
        <end position="177"/>
    </location>
</feature>
<dbReference type="PANTHER" id="PTHR14097">
    <property type="entry name" value="OXIDOREDUCTASE HTATIP2"/>
    <property type="match status" value="1"/>
</dbReference>
<sequence length="177" mass="18724">MPSVVLLGCAGLVPQIFVSAFGTTRAAAGSFANQYALEHDLHLDLARAAKEAGCRVCVLVSSSSAHDRVPDFAYGRMKRGIEDGVRALGFERTVILRPGVIQGQREEARTGEGVAKVIIRGLGVVSPSLRDTLDQDAGVIAEAAVAVGVASLEDAEVEAQPRVRVIERSNILEFATQ</sequence>
<name>A0A7R7XBZ3_9EURO</name>
<organism evidence="5 6">
    <name type="scientific">Aspergillus puulaauensis</name>
    <dbReference type="NCBI Taxonomy" id="1220207"/>
    <lineage>
        <taxon>Eukaryota</taxon>
        <taxon>Fungi</taxon>
        <taxon>Dikarya</taxon>
        <taxon>Ascomycota</taxon>
        <taxon>Pezizomycotina</taxon>
        <taxon>Eurotiomycetes</taxon>
        <taxon>Eurotiomycetidae</taxon>
        <taxon>Eurotiales</taxon>
        <taxon>Aspergillaceae</taxon>
        <taxon>Aspergillus</taxon>
    </lineage>
</organism>
<dbReference type="OrthoDB" id="430436at2759"/>
<evidence type="ECO:0000313" key="6">
    <source>
        <dbReference type="Proteomes" id="UP000654913"/>
    </source>
</evidence>
<dbReference type="InterPro" id="IPR036291">
    <property type="entry name" value="NAD(P)-bd_dom_sf"/>
</dbReference>
<keyword evidence="4" id="KW-0732">Signal</keyword>
<keyword evidence="3" id="KW-0472">Membrane</keyword>
<comment type="similarity">
    <text evidence="2">Belongs to the FMP52 family.</text>
</comment>
<evidence type="ECO:0000256" key="2">
    <source>
        <dbReference type="ARBA" id="ARBA00006617"/>
    </source>
</evidence>
<dbReference type="KEGG" id="apuu:APUU_11435A"/>
<dbReference type="GO" id="GO:0051170">
    <property type="term" value="P:import into nucleus"/>
    <property type="evidence" value="ECO:0007669"/>
    <property type="project" value="TreeGrafter"/>
</dbReference>
<feature type="signal peptide" evidence="4">
    <location>
        <begin position="1"/>
        <end position="20"/>
    </location>
</feature>
<dbReference type="AlphaFoldDB" id="A0A7R7XBZ3"/>
<evidence type="ECO:0000256" key="4">
    <source>
        <dbReference type="SAM" id="SignalP"/>
    </source>
</evidence>
<accession>A0A7R7XBZ3</accession>
<comment type="subcellular location">
    <subcellularLocation>
        <location evidence="1">Mitochondrion outer membrane</location>
        <topology evidence="1">Peripheral membrane protein</topology>
    </subcellularLocation>
</comment>
<dbReference type="RefSeq" id="XP_041550801.1">
    <property type="nucleotide sequence ID" value="XM_041697525.1"/>
</dbReference>
<gene>
    <name evidence="5" type="primary">FMP52_1</name>
    <name evidence="5" type="ORF">APUU_11435A</name>
</gene>
<dbReference type="GeneID" id="64968612"/>
<keyword evidence="3" id="KW-1000">Mitochondrion outer membrane</keyword>
<dbReference type="PANTHER" id="PTHR14097:SF7">
    <property type="entry name" value="OXIDOREDUCTASE HTATIP2"/>
    <property type="match status" value="1"/>
</dbReference>
<evidence type="ECO:0000256" key="1">
    <source>
        <dbReference type="ARBA" id="ARBA00004450"/>
    </source>
</evidence>
<dbReference type="EMBL" id="AP024443">
    <property type="protein sequence ID" value="BCS18607.1"/>
    <property type="molecule type" value="Genomic_DNA"/>
</dbReference>
<reference evidence="5" key="1">
    <citation type="submission" date="2021-01" db="EMBL/GenBank/DDBJ databases">
        <authorList>
            <consortium name="Aspergillus puulaauensis MK2 genome sequencing consortium"/>
            <person name="Kazuki M."/>
            <person name="Futagami T."/>
        </authorList>
    </citation>
    <scope>NUCLEOTIDE SEQUENCE</scope>
    <source>
        <strain evidence="5">MK2</strain>
    </source>
</reference>
<protein>
    <submittedName>
        <fullName evidence="5">Protein Fmp52, mitochondrial</fullName>
    </submittedName>
</protein>
<keyword evidence="3" id="KW-0496">Mitochondrion</keyword>
<dbReference type="GO" id="GO:0005741">
    <property type="term" value="C:mitochondrial outer membrane"/>
    <property type="evidence" value="ECO:0007669"/>
    <property type="project" value="UniProtKB-SubCell"/>
</dbReference>
<evidence type="ECO:0000256" key="3">
    <source>
        <dbReference type="ARBA" id="ARBA00022787"/>
    </source>
</evidence>
<reference evidence="5" key="2">
    <citation type="submission" date="2021-02" db="EMBL/GenBank/DDBJ databases">
        <title>Aspergillus puulaauensis MK2 genome sequence.</title>
        <authorList>
            <person name="Futagami T."/>
            <person name="Mori K."/>
            <person name="Kadooka C."/>
            <person name="Tanaka T."/>
        </authorList>
    </citation>
    <scope>NUCLEOTIDE SEQUENCE</scope>
    <source>
        <strain evidence="5">MK2</strain>
    </source>
</reference>
<dbReference type="SUPFAM" id="SSF51735">
    <property type="entry name" value="NAD(P)-binding Rossmann-fold domains"/>
    <property type="match status" value="1"/>
</dbReference>
<dbReference type="Gene3D" id="3.40.50.720">
    <property type="entry name" value="NAD(P)-binding Rossmann-like Domain"/>
    <property type="match status" value="1"/>
</dbReference>
<proteinExistence type="inferred from homology"/>